<proteinExistence type="predicted"/>
<protein>
    <submittedName>
        <fullName evidence="1">Uncharacterized protein</fullName>
    </submittedName>
</protein>
<dbReference type="AlphaFoldDB" id="A0A834MGY4"/>
<evidence type="ECO:0000313" key="2">
    <source>
        <dbReference type="Proteomes" id="UP000625711"/>
    </source>
</evidence>
<keyword evidence="2" id="KW-1185">Reference proteome</keyword>
<sequence>MGKKTSKEKLLRRRAEKSKRDFCISVPGINLFGNSLGRRGEIMLGMEEVNRREEIRFFYMTFFVDVNTKDKQVLQTAGV</sequence>
<reference evidence="1" key="1">
    <citation type="submission" date="2020-08" db="EMBL/GenBank/DDBJ databases">
        <title>Genome sequencing and assembly of the red palm weevil Rhynchophorus ferrugineus.</title>
        <authorList>
            <person name="Dias G.B."/>
            <person name="Bergman C.M."/>
            <person name="Manee M."/>
        </authorList>
    </citation>
    <scope>NUCLEOTIDE SEQUENCE</scope>
    <source>
        <strain evidence="1">AA-2017</strain>
        <tissue evidence="1">Whole larva</tissue>
    </source>
</reference>
<comment type="caution">
    <text evidence="1">The sequence shown here is derived from an EMBL/GenBank/DDBJ whole genome shotgun (WGS) entry which is preliminary data.</text>
</comment>
<name>A0A834MGY4_RHYFE</name>
<accession>A0A834MGY4</accession>
<organism evidence="1 2">
    <name type="scientific">Rhynchophorus ferrugineus</name>
    <name type="common">Red palm weevil</name>
    <name type="synonym">Curculio ferrugineus</name>
    <dbReference type="NCBI Taxonomy" id="354439"/>
    <lineage>
        <taxon>Eukaryota</taxon>
        <taxon>Metazoa</taxon>
        <taxon>Ecdysozoa</taxon>
        <taxon>Arthropoda</taxon>
        <taxon>Hexapoda</taxon>
        <taxon>Insecta</taxon>
        <taxon>Pterygota</taxon>
        <taxon>Neoptera</taxon>
        <taxon>Endopterygota</taxon>
        <taxon>Coleoptera</taxon>
        <taxon>Polyphaga</taxon>
        <taxon>Cucujiformia</taxon>
        <taxon>Curculionidae</taxon>
        <taxon>Dryophthorinae</taxon>
        <taxon>Rhynchophorus</taxon>
    </lineage>
</organism>
<evidence type="ECO:0000313" key="1">
    <source>
        <dbReference type="EMBL" id="KAF7283123.1"/>
    </source>
</evidence>
<dbReference type="Proteomes" id="UP000625711">
    <property type="component" value="Unassembled WGS sequence"/>
</dbReference>
<dbReference type="EMBL" id="JAACXV010000134">
    <property type="protein sequence ID" value="KAF7283123.1"/>
    <property type="molecule type" value="Genomic_DNA"/>
</dbReference>
<gene>
    <name evidence="1" type="ORF">GWI33_001273</name>
</gene>